<evidence type="ECO:0000313" key="2">
    <source>
        <dbReference type="Proteomes" id="UP001141259"/>
    </source>
</evidence>
<comment type="caution">
    <text evidence="1">The sequence shown here is derived from an EMBL/GenBank/DDBJ whole genome shotgun (WGS) entry which is preliminary data.</text>
</comment>
<evidence type="ECO:0000313" key="1">
    <source>
        <dbReference type="EMBL" id="MCS7479125.1"/>
    </source>
</evidence>
<sequence length="130" mass="14838">MLKDVDESEARDVRALLTTLDEIKPWLKAITSEEPSRAWEVRPHSPLATDDRRTHPYRVSHRAWMAMSTAVDFLHCLQRSLAQEFDNRVDVRLHSYAQMGLIRGAVENACCSALPDENECSTGWRSNGKN</sequence>
<name>A0A9X2VM41_9PSEU</name>
<protein>
    <submittedName>
        <fullName evidence="1">Uncharacterized protein</fullName>
    </submittedName>
</protein>
<gene>
    <name evidence="1" type="ORF">NZH93_19875</name>
</gene>
<proteinExistence type="predicted"/>
<dbReference type="AlphaFoldDB" id="A0A9X2VM41"/>
<organism evidence="1 2">
    <name type="scientific">Umezawaea endophytica</name>
    <dbReference type="NCBI Taxonomy" id="1654476"/>
    <lineage>
        <taxon>Bacteria</taxon>
        <taxon>Bacillati</taxon>
        <taxon>Actinomycetota</taxon>
        <taxon>Actinomycetes</taxon>
        <taxon>Pseudonocardiales</taxon>
        <taxon>Pseudonocardiaceae</taxon>
        <taxon>Umezawaea</taxon>
    </lineage>
</organism>
<reference evidence="1" key="1">
    <citation type="submission" date="2022-08" db="EMBL/GenBank/DDBJ databases">
        <authorList>
            <person name="Tistechok S."/>
            <person name="Samborskyy M."/>
            <person name="Roman I."/>
        </authorList>
    </citation>
    <scope>NUCLEOTIDE SEQUENCE</scope>
    <source>
        <strain evidence="1">DSM 103496</strain>
    </source>
</reference>
<keyword evidence="2" id="KW-1185">Reference proteome</keyword>
<dbReference type="Proteomes" id="UP001141259">
    <property type="component" value="Unassembled WGS sequence"/>
</dbReference>
<dbReference type="RefSeq" id="WP_259624631.1">
    <property type="nucleotide sequence ID" value="NZ_JANYMP010000009.1"/>
</dbReference>
<dbReference type="EMBL" id="JANYMP010000009">
    <property type="protein sequence ID" value="MCS7479125.1"/>
    <property type="molecule type" value="Genomic_DNA"/>
</dbReference>
<accession>A0A9X2VM41</accession>